<dbReference type="PANTHER" id="PTHR43760:SF1">
    <property type="entry name" value="ENDORIBONUCLEASE L-PSP_CHORISMATE MUTASE-LIKE DOMAIN-CONTAINING PROTEIN"/>
    <property type="match status" value="1"/>
</dbReference>
<comment type="caution">
    <text evidence="2">The sequence shown here is derived from an EMBL/GenBank/DDBJ whole genome shotgun (WGS) entry which is preliminary data.</text>
</comment>
<dbReference type="CDD" id="cd02199">
    <property type="entry name" value="YjgF_YER057c_UK114_like_1"/>
    <property type="match status" value="1"/>
</dbReference>
<protein>
    <submittedName>
        <fullName evidence="2">RidA family protein</fullName>
    </submittedName>
</protein>
<dbReference type="AlphaFoldDB" id="A0A443K772"/>
<gene>
    <name evidence="2" type="ORF">D2T31_13170</name>
</gene>
<dbReference type="RefSeq" id="WP_128237696.1">
    <property type="nucleotide sequence ID" value="NZ_SAUX01000014.1"/>
</dbReference>
<feature type="domain" description="Endoribonuclease L-PSP/chorismate mutase-like" evidence="1">
    <location>
        <begin position="6"/>
        <end position="139"/>
    </location>
</feature>
<reference evidence="2 3" key="2">
    <citation type="submission" date="2019-01" db="EMBL/GenBank/DDBJ databases">
        <authorList>
            <person name="Li Y."/>
        </authorList>
    </citation>
    <scope>NUCLEOTIDE SEQUENCE [LARGE SCALE GENOMIC DNA]</scope>
    <source>
        <strain evidence="2 3">D19-10-3-21</strain>
    </source>
</reference>
<dbReference type="Proteomes" id="UP000285295">
    <property type="component" value="Unassembled WGS sequence"/>
</dbReference>
<evidence type="ECO:0000313" key="2">
    <source>
        <dbReference type="EMBL" id="RWR28649.1"/>
    </source>
</evidence>
<accession>A0A443K772</accession>
<sequence length="152" mass="15477">MSKIDARLLELGIELPAAPAPAANYVPYVLSGNQLFVSGQVSAGPDGLILGKLGDGLTVEDGAAAARRCGLSLIAQAKAALGDLDRVARVVKLVGFVNSTAGFGDQPKVVNGCSDLMVEVFGDAGRHARSAVSAASLPFGVAVEIEAIFEVK</sequence>
<dbReference type="OrthoDB" id="9806350at2"/>
<dbReference type="EMBL" id="SAUX01000014">
    <property type="protein sequence ID" value="RWR28649.1"/>
    <property type="molecule type" value="Genomic_DNA"/>
</dbReference>
<organism evidence="2 3">
    <name type="scientific">Paenirhodobacter populi</name>
    <dbReference type="NCBI Taxonomy" id="2306993"/>
    <lineage>
        <taxon>Bacteria</taxon>
        <taxon>Pseudomonadati</taxon>
        <taxon>Pseudomonadota</taxon>
        <taxon>Alphaproteobacteria</taxon>
        <taxon>Rhodobacterales</taxon>
        <taxon>Rhodobacter group</taxon>
        <taxon>Paenirhodobacter</taxon>
    </lineage>
</organism>
<reference evidence="2 3" key="1">
    <citation type="submission" date="2019-01" db="EMBL/GenBank/DDBJ databases">
        <title>Sinorhodobacter populi sp. nov. isolated from the symptomatic bark tissue of Populus euramericana canker.</title>
        <authorList>
            <person name="Xu G."/>
        </authorList>
    </citation>
    <scope>NUCLEOTIDE SEQUENCE [LARGE SCALE GENOMIC DNA]</scope>
    <source>
        <strain evidence="2 3">D19-10-3-21</strain>
    </source>
</reference>
<proteinExistence type="predicted"/>
<dbReference type="InterPro" id="IPR035959">
    <property type="entry name" value="RutC-like_sf"/>
</dbReference>
<dbReference type="SUPFAM" id="SSF55298">
    <property type="entry name" value="YjgF-like"/>
    <property type="match status" value="1"/>
</dbReference>
<evidence type="ECO:0000313" key="3">
    <source>
        <dbReference type="Proteomes" id="UP000285295"/>
    </source>
</evidence>
<dbReference type="InterPro" id="IPR013813">
    <property type="entry name" value="Endoribo_LPSP/chorism_mut-like"/>
</dbReference>
<dbReference type="Gene3D" id="3.30.1330.40">
    <property type="entry name" value="RutC-like"/>
    <property type="match status" value="1"/>
</dbReference>
<evidence type="ECO:0000259" key="1">
    <source>
        <dbReference type="Pfam" id="PF14588"/>
    </source>
</evidence>
<dbReference type="Pfam" id="PF14588">
    <property type="entry name" value="YjgF_endoribonc"/>
    <property type="match status" value="1"/>
</dbReference>
<name>A0A443K772_9RHOB</name>
<dbReference type="PANTHER" id="PTHR43760">
    <property type="entry name" value="ENDORIBONUCLEASE-RELATED"/>
    <property type="match status" value="1"/>
</dbReference>